<organism evidence="1 2">
    <name type="scientific">Streblomastix strix</name>
    <dbReference type="NCBI Taxonomy" id="222440"/>
    <lineage>
        <taxon>Eukaryota</taxon>
        <taxon>Metamonada</taxon>
        <taxon>Preaxostyla</taxon>
        <taxon>Oxymonadida</taxon>
        <taxon>Streblomastigidae</taxon>
        <taxon>Streblomastix</taxon>
    </lineage>
</organism>
<proteinExistence type="predicted"/>
<accession>A0A5J4W9R4</accession>
<dbReference type="EMBL" id="SNRW01002820">
    <property type="protein sequence ID" value="KAA6391617.1"/>
    <property type="molecule type" value="Genomic_DNA"/>
</dbReference>
<dbReference type="AlphaFoldDB" id="A0A5J4W9R4"/>
<name>A0A5J4W9R4_9EUKA</name>
<gene>
    <name evidence="1" type="ORF">EZS28_012851</name>
</gene>
<feature type="non-terminal residue" evidence="1">
    <location>
        <position position="26"/>
    </location>
</feature>
<comment type="caution">
    <text evidence="1">The sequence shown here is derived from an EMBL/GenBank/DDBJ whole genome shotgun (WGS) entry which is preliminary data.</text>
</comment>
<reference evidence="1 2" key="1">
    <citation type="submission" date="2019-03" db="EMBL/GenBank/DDBJ databases">
        <title>Single cell metagenomics reveals metabolic interactions within the superorganism composed of flagellate Streblomastix strix and complex community of Bacteroidetes bacteria on its surface.</title>
        <authorList>
            <person name="Treitli S.C."/>
            <person name="Kolisko M."/>
            <person name="Husnik F."/>
            <person name="Keeling P."/>
            <person name="Hampl V."/>
        </authorList>
    </citation>
    <scope>NUCLEOTIDE SEQUENCE [LARGE SCALE GENOMIC DNA]</scope>
    <source>
        <strain evidence="1">ST1C</strain>
    </source>
</reference>
<evidence type="ECO:0000313" key="2">
    <source>
        <dbReference type="Proteomes" id="UP000324800"/>
    </source>
</evidence>
<sequence length="26" mass="2867">MSRSEAIKKDAIAQDAADSELIDEFI</sequence>
<evidence type="ECO:0000313" key="1">
    <source>
        <dbReference type="EMBL" id="KAA6391617.1"/>
    </source>
</evidence>
<protein>
    <submittedName>
        <fullName evidence="1">Uncharacterized protein</fullName>
    </submittedName>
</protein>
<dbReference type="Proteomes" id="UP000324800">
    <property type="component" value="Unassembled WGS sequence"/>
</dbReference>